<dbReference type="STRING" id="1653334.GA0071312_2331"/>
<keyword evidence="5" id="KW-1185">Reference proteome</keyword>
<evidence type="ECO:0000313" key="2">
    <source>
        <dbReference type="EMBL" id="KPQ12492.1"/>
    </source>
</evidence>
<dbReference type="RefSeq" id="WP_074445103.1">
    <property type="nucleotide sequence ID" value="NZ_FMBM01000002.1"/>
</dbReference>
<protein>
    <submittedName>
        <fullName evidence="2">Uncharacterized protein</fullName>
    </submittedName>
</protein>
<dbReference type="Proteomes" id="UP000182800">
    <property type="component" value="Unassembled WGS sequence"/>
</dbReference>
<dbReference type="EMBL" id="FMBM01000002">
    <property type="protein sequence ID" value="SCC81393.1"/>
    <property type="molecule type" value="Genomic_DNA"/>
</dbReference>
<evidence type="ECO:0000313" key="4">
    <source>
        <dbReference type="Proteomes" id="UP000050497"/>
    </source>
</evidence>
<dbReference type="EMBL" id="LJSX01000002">
    <property type="protein sequence ID" value="KPQ12492.1"/>
    <property type="molecule type" value="Genomic_DNA"/>
</dbReference>
<evidence type="ECO:0000256" key="1">
    <source>
        <dbReference type="SAM" id="MobiDB-lite"/>
    </source>
</evidence>
<reference evidence="3 5" key="2">
    <citation type="submission" date="2016-08" db="EMBL/GenBank/DDBJ databases">
        <authorList>
            <person name="Varghese N."/>
            <person name="Submissions Spin"/>
        </authorList>
    </citation>
    <scope>NUCLEOTIDE SEQUENCE [LARGE SCALE GENOMIC DNA]</scope>
    <source>
        <strain evidence="3 5">HL-109</strain>
    </source>
</reference>
<organism evidence="2 4">
    <name type="scientific">Saliniramus fredricksonii</name>
    <dbReference type="NCBI Taxonomy" id="1653334"/>
    <lineage>
        <taxon>Bacteria</taxon>
        <taxon>Pseudomonadati</taxon>
        <taxon>Pseudomonadota</taxon>
        <taxon>Alphaproteobacteria</taxon>
        <taxon>Hyphomicrobiales</taxon>
        <taxon>Salinarimonadaceae</taxon>
        <taxon>Saliniramus</taxon>
    </lineage>
</organism>
<name>A0A0P7XB37_9HYPH</name>
<feature type="region of interest" description="Disordered" evidence="1">
    <location>
        <begin position="180"/>
        <end position="199"/>
    </location>
</feature>
<accession>A0A0P7XB37</accession>
<evidence type="ECO:0000313" key="3">
    <source>
        <dbReference type="EMBL" id="SCC81393.1"/>
    </source>
</evidence>
<sequence length="199" mass="20936">MITERRIFLESKPVTGSGAGHLYLVFRDVTFDNGEFIAVVNQTDSVIRGGPAGDMGNYSDLGTQTGFLRDSGDAYGLPNGDHSDLTPEDRNSLDITALLLGSGVYTDAHAAWAGMTDFANALSGEYRYELPTMGGGIHTSNSNATILSVLNHAGLDVRSIETADGSSYVDDTRYWGHPGADKDAPTLLGSGDTAPAMAA</sequence>
<dbReference type="Proteomes" id="UP000050497">
    <property type="component" value="Unassembled WGS sequence"/>
</dbReference>
<dbReference type="AlphaFoldDB" id="A0A0P7XB37"/>
<evidence type="ECO:0000313" key="5">
    <source>
        <dbReference type="Proteomes" id="UP000182800"/>
    </source>
</evidence>
<comment type="caution">
    <text evidence="2">The sequence shown here is derived from an EMBL/GenBank/DDBJ whole genome shotgun (WGS) entry which is preliminary data.</text>
</comment>
<gene>
    <name evidence="3" type="ORF">GA0071312_2331</name>
    <name evidence="2" type="ORF">HLUCCO17_02670</name>
</gene>
<proteinExistence type="predicted"/>
<reference evidence="2 4" key="1">
    <citation type="submission" date="2015-09" db="EMBL/GenBank/DDBJ databases">
        <title>Identification and resolution of microdiversity through metagenomic sequencing of parallel consortia.</title>
        <authorList>
            <person name="Nelson W.C."/>
            <person name="Romine M.F."/>
            <person name="Lindemann S.R."/>
        </authorList>
    </citation>
    <scope>NUCLEOTIDE SEQUENCE [LARGE SCALE GENOMIC DNA]</scope>
    <source>
        <strain evidence="2">HL-109</strain>
    </source>
</reference>